<name>A0A8S4DB10_PLUXY</name>
<dbReference type="GO" id="GO:0051298">
    <property type="term" value="P:centrosome duplication"/>
    <property type="evidence" value="ECO:0007669"/>
    <property type="project" value="TreeGrafter"/>
</dbReference>
<reference evidence="2" key="1">
    <citation type="submission" date="2020-11" db="EMBL/GenBank/DDBJ databases">
        <authorList>
            <person name="Whiteford S."/>
        </authorList>
    </citation>
    <scope>NUCLEOTIDE SEQUENCE</scope>
</reference>
<dbReference type="Gene3D" id="1.25.40.990">
    <property type="match status" value="1"/>
</dbReference>
<dbReference type="EMBL" id="CAJHNJ030000004">
    <property type="protein sequence ID" value="CAG9095583.1"/>
    <property type="molecule type" value="Genomic_DNA"/>
</dbReference>
<accession>A0A8S4DB10</accession>
<feature type="domain" description="SAC3/GANP/THP3 conserved" evidence="1">
    <location>
        <begin position="28"/>
        <end position="176"/>
    </location>
</feature>
<dbReference type="GO" id="GO:0005819">
    <property type="term" value="C:spindle"/>
    <property type="evidence" value="ECO:0007669"/>
    <property type="project" value="TreeGrafter"/>
</dbReference>
<gene>
    <name evidence="2" type="ORF">PLXY2_LOCUS1607</name>
</gene>
<organism evidence="2 3">
    <name type="scientific">Plutella xylostella</name>
    <name type="common">Diamondback moth</name>
    <name type="synonym">Plutella maculipennis</name>
    <dbReference type="NCBI Taxonomy" id="51655"/>
    <lineage>
        <taxon>Eukaryota</taxon>
        <taxon>Metazoa</taxon>
        <taxon>Ecdysozoa</taxon>
        <taxon>Arthropoda</taxon>
        <taxon>Hexapoda</taxon>
        <taxon>Insecta</taxon>
        <taxon>Pterygota</taxon>
        <taxon>Neoptera</taxon>
        <taxon>Endopterygota</taxon>
        <taxon>Lepidoptera</taxon>
        <taxon>Glossata</taxon>
        <taxon>Ditrysia</taxon>
        <taxon>Yponomeutoidea</taxon>
        <taxon>Plutellidae</taxon>
        <taxon>Plutella</taxon>
    </lineage>
</organism>
<dbReference type="GO" id="GO:0005813">
    <property type="term" value="C:centrosome"/>
    <property type="evidence" value="ECO:0007669"/>
    <property type="project" value="TreeGrafter"/>
</dbReference>
<dbReference type="Pfam" id="PF03399">
    <property type="entry name" value="SAC3_GANP"/>
    <property type="match status" value="2"/>
</dbReference>
<dbReference type="InterPro" id="IPR005062">
    <property type="entry name" value="SAC3/GANP/THP3_conserved"/>
</dbReference>
<dbReference type="PANTHER" id="PTHR12436">
    <property type="entry name" value="80 KDA MCM3-ASSOCIATED PROTEIN"/>
    <property type="match status" value="1"/>
</dbReference>
<dbReference type="AlphaFoldDB" id="A0A8S4DB10"/>
<dbReference type="GO" id="GO:0051225">
    <property type="term" value="P:spindle assembly"/>
    <property type="evidence" value="ECO:0007669"/>
    <property type="project" value="TreeGrafter"/>
</dbReference>
<dbReference type="Proteomes" id="UP000653454">
    <property type="component" value="Unassembled WGS sequence"/>
</dbReference>
<evidence type="ECO:0000313" key="3">
    <source>
        <dbReference type="Proteomes" id="UP000653454"/>
    </source>
</evidence>
<protein>
    <submittedName>
        <fullName evidence="2">(diamondback moth) hypothetical protein</fullName>
    </submittedName>
</protein>
<sequence>MAHSECAFSDTGDITTNKEAIQGLCLSMCPQEEVDMRVRESMVHALEAGGRLVKRYGRSAADRDMARPRLLRPFPALRDTVEYLLLEVTFRTDVPLTVVYDFVNDRLRAVRQDMIIQRLPPRECQVLLEPMVRFYVYFGYRLCEHPMRVYDPVLNKKYLLECLQLILNCYDEIYDEELAADVSELGNHGSLDKKVTNEEVDQLAATICGLELKDQSKTSEYTKLSCDRVLMESLYILCNLGDTNPLMRYHQLPKDLRSHRTLALAYEVAVENMRGNYVAVVKLSTKMCPLTFCAYSTYLPVLQKKALLVLSHAYNSTQLSVPCQAVRKWLAYNSDADVLEAVKHYGLKVTGDSIHFRKADFNKEAAVLIKKNLQKKMDLSIVRHVFSYETTSV</sequence>
<dbReference type="InterPro" id="IPR045107">
    <property type="entry name" value="SAC3/GANP/THP3"/>
</dbReference>
<dbReference type="PANTHER" id="PTHR12436:SF38">
    <property type="entry name" value="SAC3 DOMAIN-CONTAINING PROTEIN 1"/>
    <property type="match status" value="1"/>
</dbReference>
<keyword evidence="3" id="KW-1185">Reference proteome</keyword>
<evidence type="ECO:0000313" key="2">
    <source>
        <dbReference type="EMBL" id="CAG9095583.1"/>
    </source>
</evidence>
<feature type="domain" description="SAC3/GANP/THP3 conserved" evidence="1">
    <location>
        <begin position="223"/>
        <end position="350"/>
    </location>
</feature>
<evidence type="ECO:0000259" key="1">
    <source>
        <dbReference type="Pfam" id="PF03399"/>
    </source>
</evidence>
<comment type="caution">
    <text evidence="2">The sequence shown here is derived from an EMBL/GenBank/DDBJ whole genome shotgun (WGS) entry which is preliminary data.</text>
</comment>
<proteinExistence type="predicted"/>
<dbReference type="GO" id="GO:0005634">
    <property type="term" value="C:nucleus"/>
    <property type="evidence" value="ECO:0007669"/>
    <property type="project" value="TreeGrafter"/>
</dbReference>